<gene>
    <name evidence="3" type="primary">CBP80_1</name>
    <name evidence="3" type="ORF">CU098_003111</name>
</gene>
<proteinExistence type="predicted"/>
<name>A0A367IQW6_RHIST</name>
<dbReference type="GO" id="GO:0003729">
    <property type="term" value="F:mRNA binding"/>
    <property type="evidence" value="ECO:0007669"/>
    <property type="project" value="TreeGrafter"/>
</dbReference>
<dbReference type="EMBL" id="PJQM01006189">
    <property type="protein sequence ID" value="RCH80090.1"/>
    <property type="molecule type" value="Genomic_DNA"/>
</dbReference>
<dbReference type="GO" id="GO:0005634">
    <property type="term" value="C:nucleus"/>
    <property type="evidence" value="ECO:0007669"/>
    <property type="project" value="TreeGrafter"/>
</dbReference>
<feature type="domain" description="MIF4G-like type 1" evidence="1">
    <location>
        <begin position="1"/>
        <end position="118"/>
    </location>
</feature>
<keyword evidence="4" id="KW-1185">Reference proteome</keyword>
<evidence type="ECO:0000259" key="1">
    <source>
        <dbReference type="Pfam" id="PF09088"/>
    </source>
</evidence>
<feature type="domain" description="MIF4G-like type 2" evidence="2">
    <location>
        <begin position="133"/>
        <end position="399"/>
    </location>
</feature>
<dbReference type="Gene3D" id="1.25.40.180">
    <property type="match status" value="2"/>
</dbReference>
<dbReference type="OrthoDB" id="10252707at2759"/>
<organism evidence="3 4">
    <name type="scientific">Rhizopus stolonifer</name>
    <name type="common">Rhizopus nigricans</name>
    <dbReference type="NCBI Taxonomy" id="4846"/>
    <lineage>
        <taxon>Eukaryota</taxon>
        <taxon>Fungi</taxon>
        <taxon>Fungi incertae sedis</taxon>
        <taxon>Mucoromycota</taxon>
        <taxon>Mucoromycotina</taxon>
        <taxon>Mucoromycetes</taxon>
        <taxon>Mucorales</taxon>
        <taxon>Mucorineae</taxon>
        <taxon>Rhizopodaceae</taxon>
        <taxon>Rhizopus</taxon>
    </lineage>
</organism>
<protein>
    <submittedName>
        <fullName evidence="3">Component of the cap-binding complex (CBC)</fullName>
    </submittedName>
</protein>
<dbReference type="InterPro" id="IPR027159">
    <property type="entry name" value="CBP80"/>
</dbReference>
<feature type="non-terminal residue" evidence="3">
    <location>
        <position position="1"/>
    </location>
</feature>
<dbReference type="InterPro" id="IPR015172">
    <property type="entry name" value="MIF4G-like_typ-1"/>
</dbReference>
<dbReference type="Pfam" id="PF09090">
    <property type="entry name" value="MIF4G_like_2"/>
    <property type="match status" value="1"/>
</dbReference>
<dbReference type="GO" id="GO:0006406">
    <property type="term" value="P:mRNA export from nucleus"/>
    <property type="evidence" value="ECO:0007669"/>
    <property type="project" value="InterPro"/>
</dbReference>
<dbReference type="Pfam" id="PF09088">
    <property type="entry name" value="MIF4G_like"/>
    <property type="match status" value="1"/>
</dbReference>
<dbReference type="GO" id="GO:0005846">
    <property type="term" value="C:nuclear cap binding complex"/>
    <property type="evidence" value="ECO:0007669"/>
    <property type="project" value="InterPro"/>
</dbReference>
<dbReference type="Proteomes" id="UP000253551">
    <property type="component" value="Unassembled WGS sequence"/>
</dbReference>
<reference evidence="3 4" key="1">
    <citation type="journal article" date="2018" name="G3 (Bethesda)">
        <title>Phylogenetic and Phylogenomic Definition of Rhizopus Species.</title>
        <authorList>
            <person name="Gryganskyi A.P."/>
            <person name="Golan J."/>
            <person name="Dolatabadi S."/>
            <person name="Mondo S."/>
            <person name="Robb S."/>
            <person name="Idnurm A."/>
            <person name="Muszewska A."/>
            <person name="Steczkiewicz K."/>
            <person name="Masonjones S."/>
            <person name="Liao H.L."/>
            <person name="Gajdeczka M.T."/>
            <person name="Anike F."/>
            <person name="Vuek A."/>
            <person name="Anishchenko I.M."/>
            <person name="Voigt K."/>
            <person name="de Hoog G.S."/>
            <person name="Smith M.E."/>
            <person name="Heitman J."/>
            <person name="Vilgalys R."/>
            <person name="Stajich J.E."/>
        </authorList>
    </citation>
    <scope>NUCLEOTIDE SEQUENCE [LARGE SCALE GENOMIC DNA]</scope>
    <source>
        <strain evidence="3 4">LSU 92-RS-03</strain>
    </source>
</reference>
<dbReference type="GO" id="GO:0000184">
    <property type="term" value="P:nuclear-transcribed mRNA catabolic process, nonsense-mediated decay"/>
    <property type="evidence" value="ECO:0007669"/>
    <property type="project" value="TreeGrafter"/>
</dbReference>
<dbReference type="PANTHER" id="PTHR12412">
    <property type="entry name" value="CAP BINDING PROTEIN"/>
    <property type="match status" value="1"/>
</dbReference>
<accession>A0A367IQW6</accession>
<dbReference type="PANTHER" id="PTHR12412:SF2">
    <property type="entry name" value="NUCLEAR CAP-BINDING PROTEIN SUBUNIT 1"/>
    <property type="match status" value="1"/>
</dbReference>
<dbReference type="InterPro" id="IPR016024">
    <property type="entry name" value="ARM-type_fold"/>
</dbReference>
<dbReference type="SUPFAM" id="SSF48371">
    <property type="entry name" value="ARM repeat"/>
    <property type="match status" value="2"/>
</dbReference>
<sequence>AMFAHMLRLPSADFRQVFYSCVIIELCRADVAKFPMALGRAVKTLYNRLTTMDVECIHRLYSWFSHHLSNFGFQWDWKAWESAVTMDSLAPQSCFVREVLEKEIRLSYYERIKSMIPENLHTLIPETAPSPHFKFNNTDDPLNAKSKVIIDSLRTKKSVEEVRDLLSKNKEDAATEGKTEIEQQSYVRELFIQSLLLVGSKSFSHILNVVERYLDVLRFLNSTPEGRLHTVQILASFWKDNTQFMCILLDKLLNYRVIDPTSVISWIFEESQFGCAGRSFIWEILKNTLGKVNSRVAQVKTKLDSLQSVHETNKAKRTESEATEMTEAEEQQELDSIRIVENSLATVTRERKEVFLLVCQKFAGALQSIDTTTSDQELVYWWISGWYREILRVNYKECKGFIATLETLVFTPDLDKRTLDIFNEVKKLTEQDDLL</sequence>
<evidence type="ECO:0000313" key="3">
    <source>
        <dbReference type="EMBL" id="RCH80090.1"/>
    </source>
</evidence>
<feature type="non-terminal residue" evidence="3">
    <location>
        <position position="435"/>
    </location>
</feature>
<dbReference type="AlphaFoldDB" id="A0A367IQW6"/>
<evidence type="ECO:0000313" key="4">
    <source>
        <dbReference type="Proteomes" id="UP000253551"/>
    </source>
</evidence>
<dbReference type="STRING" id="4846.A0A367IQW6"/>
<comment type="caution">
    <text evidence="3">The sequence shown here is derived from an EMBL/GenBank/DDBJ whole genome shotgun (WGS) entry which is preliminary data.</text>
</comment>
<evidence type="ECO:0000259" key="2">
    <source>
        <dbReference type="Pfam" id="PF09090"/>
    </source>
</evidence>
<dbReference type="InterPro" id="IPR015174">
    <property type="entry name" value="MIF4G-like_typ-2"/>
</dbReference>
<dbReference type="GO" id="GO:0000339">
    <property type="term" value="F:RNA cap binding"/>
    <property type="evidence" value="ECO:0007669"/>
    <property type="project" value="InterPro"/>
</dbReference>